<accession>A0ACD4NIM4</accession>
<sequence length="168" mass="17603">MTRKQKRLAGIGGMVGVVALAVGLVLQSLSTSIAFFNSPTDIVSNAPVPTQRIRLGGLVEQGSVERGADSKVRFRVTDSVETVPVVYAGLLPDLFREGQGIIAEGTLGPDRVFLADTVLAKHDETYMPKEVVDDLKKRGLWEDGNGMVAPKGGDAPAGEPVAMTGAGS</sequence>
<reference evidence="1" key="1">
    <citation type="submission" date="2022-11" db="EMBL/GenBank/DDBJ databases">
        <title>beta-Carotene-producing bacterium, Jeongeuplla avenae sp. nov., alleviates the salt stress of Arabidopsis seedlings.</title>
        <authorList>
            <person name="Jiang L."/>
            <person name="Lee J."/>
        </authorList>
    </citation>
    <scope>NUCLEOTIDE SEQUENCE</scope>
    <source>
        <strain evidence="1">DY_R2A_6</strain>
    </source>
</reference>
<name>A0ACD4NIM4_9HYPH</name>
<evidence type="ECO:0000313" key="2">
    <source>
        <dbReference type="Proteomes" id="UP001163223"/>
    </source>
</evidence>
<keyword evidence="2" id="KW-1185">Reference proteome</keyword>
<organism evidence="1 2">
    <name type="scientific">Antarcticirhabdus aurantiaca</name>
    <dbReference type="NCBI Taxonomy" id="2606717"/>
    <lineage>
        <taxon>Bacteria</taxon>
        <taxon>Pseudomonadati</taxon>
        <taxon>Pseudomonadota</taxon>
        <taxon>Alphaproteobacteria</taxon>
        <taxon>Hyphomicrobiales</taxon>
        <taxon>Aurantimonadaceae</taxon>
        <taxon>Antarcticirhabdus</taxon>
    </lineage>
</organism>
<dbReference type="EMBL" id="CP113520">
    <property type="protein sequence ID" value="WAJ26683.1"/>
    <property type="molecule type" value="Genomic_DNA"/>
</dbReference>
<proteinExistence type="predicted"/>
<protein>
    <submittedName>
        <fullName evidence="1">Cytochrome c maturation protein CcmE</fullName>
    </submittedName>
</protein>
<dbReference type="Proteomes" id="UP001163223">
    <property type="component" value="Chromosome"/>
</dbReference>
<evidence type="ECO:0000313" key="1">
    <source>
        <dbReference type="EMBL" id="WAJ26683.1"/>
    </source>
</evidence>
<gene>
    <name evidence="1" type="primary">ccmE</name>
    <name evidence="1" type="ORF">OXU80_17650</name>
</gene>